<reference evidence="2" key="1">
    <citation type="journal article" date="2015" name="Nat. Genet.">
        <title>The genome and transcriptome of the zoonotic hookworm Ancylostoma ceylanicum identify infection-specific gene families.</title>
        <authorList>
            <person name="Schwarz E.M."/>
            <person name="Hu Y."/>
            <person name="Antoshechkin I."/>
            <person name="Miller M.M."/>
            <person name="Sternberg P.W."/>
            <person name="Aroian R.V."/>
        </authorList>
    </citation>
    <scope>NUCLEOTIDE SEQUENCE</scope>
    <source>
        <strain evidence="2">HY135</strain>
    </source>
</reference>
<dbReference type="AlphaFoldDB" id="A0A016WXI7"/>
<dbReference type="EMBL" id="JARK01000082">
    <property type="protein sequence ID" value="EYC43743.1"/>
    <property type="molecule type" value="Genomic_DNA"/>
</dbReference>
<accession>A0A016WXI7</accession>
<name>A0A016WXI7_9BILA</name>
<protein>
    <submittedName>
        <fullName evidence="1">Uncharacterized protein</fullName>
    </submittedName>
</protein>
<proteinExistence type="predicted"/>
<evidence type="ECO:0000313" key="1">
    <source>
        <dbReference type="EMBL" id="EYC43743.1"/>
    </source>
</evidence>
<sequence length="91" mass="9928">MTHPNKKLSSKGIPLTRILSDSGGTLRRLFCGTSSEEEGLKRVRFTGGSYCPLFVKCFNFFRLGGLESGNICVIGIPLLDNFVLTLVTTSL</sequence>
<dbReference type="Proteomes" id="UP000024635">
    <property type="component" value="Unassembled WGS sequence"/>
</dbReference>
<comment type="caution">
    <text evidence="1">The sequence shown here is derived from an EMBL/GenBank/DDBJ whole genome shotgun (WGS) entry which is preliminary data.</text>
</comment>
<gene>
    <name evidence="1" type="primary">Acey_s0482.g2283</name>
    <name evidence="1" type="ORF">Y032_0482g2283</name>
</gene>
<evidence type="ECO:0000313" key="2">
    <source>
        <dbReference type="Proteomes" id="UP000024635"/>
    </source>
</evidence>
<keyword evidence="2" id="KW-1185">Reference proteome</keyword>
<organism evidence="1 2">
    <name type="scientific">Ancylostoma ceylanicum</name>
    <dbReference type="NCBI Taxonomy" id="53326"/>
    <lineage>
        <taxon>Eukaryota</taxon>
        <taxon>Metazoa</taxon>
        <taxon>Ecdysozoa</taxon>
        <taxon>Nematoda</taxon>
        <taxon>Chromadorea</taxon>
        <taxon>Rhabditida</taxon>
        <taxon>Rhabditina</taxon>
        <taxon>Rhabditomorpha</taxon>
        <taxon>Strongyloidea</taxon>
        <taxon>Ancylostomatidae</taxon>
        <taxon>Ancylostomatinae</taxon>
        <taxon>Ancylostoma</taxon>
    </lineage>
</organism>